<dbReference type="AlphaFoldDB" id="R8YWN7"/>
<dbReference type="EMBL" id="APQO01000006">
    <property type="protein sequence ID" value="EOQ73501.1"/>
    <property type="molecule type" value="Genomic_DNA"/>
</dbReference>
<dbReference type="HOGENOM" id="CLU_3148401_0_0_6"/>
<feature type="compositionally biased region" description="Basic and acidic residues" evidence="1">
    <location>
        <begin position="24"/>
        <end position="38"/>
    </location>
</feature>
<protein>
    <submittedName>
        <fullName evidence="2">Uncharacterized protein</fullName>
    </submittedName>
</protein>
<organism evidence="2 3">
    <name type="scientific">Acinetobacter lactucae</name>
    <dbReference type="NCBI Taxonomy" id="1785128"/>
    <lineage>
        <taxon>Bacteria</taxon>
        <taxon>Pseudomonadati</taxon>
        <taxon>Pseudomonadota</taxon>
        <taxon>Gammaproteobacteria</taxon>
        <taxon>Moraxellales</taxon>
        <taxon>Moraxellaceae</taxon>
        <taxon>Acinetobacter</taxon>
        <taxon>Acinetobacter calcoaceticus/baumannii complex</taxon>
    </lineage>
</organism>
<dbReference type="PATRIC" id="fig|1217689.3.peg.3384"/>
<comment type="caution">
    <text evidence="2">The sequence shown here is derived from an EMBL/GenBank/DDBJ whole genome shotgun (WGS) entry which is preliminary data.</text>
</comment>
<evidence type="ECO:0000313" key="2">
    <source>
        <dbReference type="EMBL" id="EOQ73501.1"/>
    </source>
</evidence>
<gene>
    <name evidence="2" type="ORF">F929_03444</name>
</gene>
<sequence length="48" mass="5568">MSKKNKLSMGLAVGLWALAQPRWADNHGSHTQREEWQGRGKRKKPRIK</sequence>
<feature type="compositionally biased region" description="Basic residues" evidence="1">
    <location>
        <begin position="39"/>
        <end position="48"/>
    </location>
</feature>
<name>R8YWN7_9GAMM</name>
<evidence type="ECO:0000313" key="3">
    <source>
        <dbReference type="Proteomes" id="UP000013986"/>
    </source>
</evidence>
<reference evidence="2 3" key="1">
    <citation type="submission" date="2013-02" db="EMBL/GenBank/DDBJ databases">
        <title>The Genome Sequence of Acinetobacter pittii ANC 4052.</title>
        <authorList>
            <consortium name="The Broad Institute Genome Sequencing Platform"/>
            <consortium name="The Broad Institute Genome Sequencing Center for Infectious Disease"/>
            <person name="Cerqueira G."/>
            <person name="Feldgarden M."/>
            <person name="Courvalin P."/>
            <person name="Perichon B."/>
            <person name="Grillot-Courvalin C."/>
            <person name="Clermont D."/>
            <person name="Rocha E."/>
            <person name="Yoon E.-J."/>
            <person name="Nemec A."/>
            <person name="Walker B."/>
            <person name="Young S.K."/>
            <person name="Zeng Q."/>
            <person name="Gargeya S."/>
            <person name="Fitzgerald M."/>
            <person name="Haas B."/>
            <person name="Abouelleil A."/>
            <person name="Alvarado L."/>
            <person name="Arachchi H.M."/>
            <person name="Berlin A.M."/>
            <person name="Chapman S.B."/>
            <person name="Dewar J."/>
            <person name="Goldberg J."/>
            <person name="Griggs A."/>
            <person name="Gujja S."/>
            <person name="Hansen M."/>
            <person name="Howarth C."/>
            <person name="Imamovic A."/>
            <person name="Larimer J."/>
            <person name="McCowan C."/>
            <person name="Murphy C."/>
            <person name="Neiman D."/>
            <person name="Pearson M."/>
            <person name="Priest M."/>
            <person name="Roberts A."/>
            <person name="Saif S."/>
            <person name="Shea T."/>
            <person name="Sisk P."/>
            <person name="Sykes S."/>
            <person name="Wortman J."/>
            <person name="Nusbaum C."/>
            <person name="Birren B."/>
        </authorList>
    </citation>
    <scope>NUCLEOTIDE SEQUENCE [LARGE SCALE GENOMIC DNA]</scope>
    <source>
        <strain evidence="2 3">ANC 4052</strain>
    </source>
</reference>
<accession>R8YWN7</accession>
<feature type="region of interest" description="Disordered" evidence="1">
    <location>
        <begin position="21"/>
        <end position="48"/>
    </location>
</feature>
<evidence type="ECO:0000256" key="1">
    <source>
        <dbReference type="SAM" id="MobiDB-lite"/>
    </source>
</evidence>
<dbReference type="Proteomes" id="UP000013986">
    <property type="component" value="Unassembled WGS sequence"/>
</dbReference>
<proteinExistence type="predicted"/>
<dbReference type="RefSeq" id="WP_016145995.1">
    <property type="nucleotide sequence ID" value="NZ_AVOE01000028.1"/>
</dbReference>